<reference evidence="2" key="1">
    <citation type="submission" date="2017-05" db="UniProtKB">
        <authorList>
            <consortium name="EnsemblMetazoa"/>
        </authorList>
    </citation>
    <scope>IDENTIFICATION</scope>
</reference>
<sequence>MTSFQRMVLVAAVLFMITAHVTDALTCHCYPQRKCEGNYEEVVKGDGRECCTKGYASYACYDSVGVICDHC</sequence>
<dbReference type="AlphaFoldDB" id="A0A1X7TT75"/>
<keyword evidence="1" id="KW-0732">Signal</keyword>
<feature type="chain" id="PRO_5010889191" description="Laminin EGF-like domain-containing protein" evidence="1">
    <location>
        <begin position="25"/>
        <end position="71"/>
    </location>
</feature>
<name>A0A1X7TT75_AMPQE</name>
<evidence type="ECO:0000256" key="1">
    <source>
        <dbReference type="SAM" id="SignalP"/>
    </source>
</evidence>
<organism evidence="2">
    <name type="scientific">Amphimedon queenslandica</name>
    <name type="common">Sponge</name>
    <dbReference type="NCBI Taxonomy" id="400682"/>
    <lineage>
        <taxon>Eukaryota</taxon>
        <taxon>Metazoa</taxon>
        <taxon>Porifera</taxon>
        <taxon>Demospongiae</taxon>
        <taxon>Heteroscleromorpha</taxon>
        <taxon>Haplosclerida</taxon>
        <taxon>Niphatidae</taxon>
        <taxon>Amphimedon</taxon>
    </lineage>
</organism>
<feature type="signal peptide" evidence="1">
    <location>
        <begin position="1"/>
        <end position="24"/>
    </location>
</feature>
<proteinExistence type="predicted"/>
<accession>A0A1X7TT75</accession>
<dbReference type="InParanoid" id="A0A1X7TT75"/>
<evidence type="ECO:0000313" key="2">
    <source>
        <dbReference type="EnsemblMetazoa" id="Aqu2.1.18211_001"/>
    </source>
</evidence>
<dbReference type="EnsemblMetazoa" id="Aqu2.1.18211_001">
    <property type="protein sequence ID" value="Aqu2.1.18211_001"/>
    <property type="gene ID" value="Aqu2.1.18211"/>
</dbReference>
<evidence type="ECO:0008006" key="3">
    <source>
        <dbReference type="Google" id="ProtNLM"/>
    </source>
</evidence>
<protein>
    <recommendedName>
        <fullName evidence="3">Laminin EGF-like domain-containing protein</fullName>
    </recommendedName>
</protein>